<organism evidence="2 3">
    <name type="scientific">Parvibacter caecicola</name>
    <dbReference type="NCBI Taxonomy" id="747645"/>
    <lineage>
        <taxon>Bacteria</taxon>
        <taxon>Bacillati</taxon>
        <taxon>Actinomycetota</taxon>
        <taxon>Coriobacteriia</taxon>
        <taxon>Coriobacteriales</taxon>
        <taxon>Coriobacteriaceae</taxon>
        <taxon>Parvibacter</taxon>
    </lineage>
</organism>
<dbReference type="Proteomes" id="UP000309454">
    <property type="component" value="Unassembled WGS sequence"/>
</dbReference>
<dbReference type="GO" id="GO:0005829">
    <property type="term" value="C:cytosol"/>
    <property type="evidence" value="ECO:0007669"/>
    <property type="project" value="TreeGrafter"/>
</dbReference>
<dbReference type="RefSeq" id="WP_123185487.1">
    <property type="nucleotide sequence ID" value="NZ_CANPEU010000003.1"/>
</dbReference>
<dbReference type="EMBL" id="SSTM01000004">
    <property type="protein sequence ID" value="TJW10202.1"/>
    <property type="molecule type" value="Genomic_DNA"/>
</dbReference>
<dbReference type="Proteomes" id="UP000530850">
    <property type="component" value="Unassembled WGS sequence"/>
</dbReference>
<dbReference type="InterPro" id="IPR000944">
    <property type="entry name" value="Tscrpt_reg_Rrf2"/>
</dbReference>
<evidence type="ECO:0000313" key="1">
    <source>
        <dbReference type="EMBL" id="MBB3171548.1"/>
    </source>
</evidence>
<gene>
    <name evidence="2" type="ORF">E5982_06460</name>
    <name evidence="1" type="ORF">FHR31_001368</name>
</gene>
<evidence type="ECO:0000313" key="3">
    <source>
        <dbReference type="Proteomes" id="UP000309454"/>
    </source>
</evidence>
<dbReference type="SUPFAM" id="SSF46785">
    <property type="entry name" value="Winged helix' DNA-binding domain"/>
    <property type="match status" value="1"/>
</dbReference>
<dbReference type="OrthoDB" id="9808360at2"/>
<dbReference type="Gene3D" id="1.10.10.10">
    <property type="entry name" value="Winged helix-like DNA-binding domain superfamily/Winged helix DNA-binding domain"/>
    <property type="match status" value="1"/>
</dbReference>
<dbReference type="InterPro" id="IPR036388">
    <property type="entry name" value="WH-like_DNA-bd_sf"/>
</dbReference>
<name>A0A3N0AA98_9ACTN</name>
<dbReference type="InterPro" id="IPR036390">
    <property type="entry name" value="WH_DNA-bd_sf"/>
</dbReference>
<dbReference type="EMBL" id="JACHYA010000004">
    <property type="protein sequence ID" value="MBB3171548.1"/>
    <property type="molecule type" value="Genomic_DNA"/>
</dbReference>
<comment type="caution">
    <text evidence="2">The sequence shown here is derived from an EMBL/GenBank/DDBJ whole genome shotgun (WGS) entry which is preliminary data.</text>
</comment>
<protein>
    <submittedName>
        <fullName evidence="1">Rrf2 family protein</fullName>
    </submittedName>
    <submittedName>
        <fullName evidence="2">Rrf2 family transcriptional regulator</fullName>
    </submittedName>
</protein>
<dbReference type="PANTHER" id="PTHR33221">
    <property type="entry name" value="WINGED HELIX-TURN-HELIX TRANSCRIPTIONAL REGULATOR, RRF2 FAMILY"/>
    <property type="match status" value="1"/>
</dbReference>
<keyword evidence="3" id="KW-1185">Reference proteome</keyword>
<reference evidence="2 3" key="1">
    <citation type="submission" date="2019-04" db="EMBL/GenBank/DDBJ databases">
        <title>Microbes associate with the intestines of laboratory mice.</title>
        <authorList>
            <person name="Navarre W."/>
            <person name="Wong E."/>
            <person name="Huang K.C."/>
            <person name="Tropini C."/>
            <person name="Ng K."/>
            <person name="Yu B."/>
        </authorList>
    </citation>
    <scope>NUCLEOTIDE SEQUENCE [LARGE SCALE GENOMIC DNA]</scope>
    <source>
        <strain evidence="2 3">NM48_B13</strain>
    </source>
</reference>
<dbReference type="GO" id="GO:0003700">
    <property type="term" value="F:DNA-binding transcription factor activity"/>
    <property type="evidence" value="ECO:0007669"/>
    <property type="project" value="TreeGrafter"/>
</dbReference>
<sequence>MQLKASTDYGLRAVLYLAQHPGINSSKDIAEEMAIPRDYLIQLAQLLRNAKIITAYPGKNGGYRLARDPHDITLLDIINALEEELSENTRARREERSTALADDMREVYELVLESYDAYLDSINLGMLLEASTRQEDKRGFLAQHLSLESERLAGCSSASKIA</sequence>
<evidence type="ECO:0000313" key="4">
    <source>
        <dbReference type="Proteomes" id="UP000530850"/>
    </source>
</evidence>
<dbReference type="GeneID" id="93356738"/>
<evidence type="ECO:0000313" key="2">
    <source>
        <dbReference type="EMBL" id="TJW10202.1"/>
    </source>
</evidence>
<proteinExistence type="predicted"/>
<dbReference type="NCBIfam" id="TIGR00738">
    <property type="entry name" value="rrf2_super"/>
    <property type="match status" value="1"/>
</dbReference>
<dbReference type="Pfam" id="PF02082">
    <property type="entry name" value="Rrf2"/>
    <property type="match status" value="1"/>
</dbReference>
<accession>A0A3N0AA98</accession>
<reference evidence="1 4" key="2">
    <citation type="submission" date="2020-08" db="EMBL/GenBank/DDBJ databases">
        <title>Sequencing the genomes of 1000 actinobacteria strains.</title>
        <authorList>
            <person name="Klenk H.-P."/>
        </authorList>
    </citation>
    <scope>NUCLEOTIDE SEQUENCE [LARGE SCALE GENOMIC DNA]</scope>
    <source>
        <strain evidence="1 4">DSM 22242</strain>
    </source>
</reference>
<dbReference type="PROSITE" id="PS51197">
    <property type="entry name" value="HTH_RRF2_2"/>
    <property type="match status" value="1"/>
</dbReference>
<dbReference type="AlphaFoldDB" id="A0A3N0AA98"/>
<dbReference type="PANTHER" id="PTHR33221:SF15">
    <property type="entry name" value="HTH-TYPE TRANSCRIPTIONAL REGULATOR YWGB-RELATED"/>
    <property type="match status" value="1"/>
</dbReference>